<dbReference type="AlphaFoldDB" id="A0AB34WYH7"/>
<evidence type="ECO:0000313" key="2">
    <source>
        <dbReference type="Proteomes" id="UP000070572"/>
    </source>
</evidence>
<dbReference type="Proteomes" id="UP000070572">
    <property type="component" value="Unassembled WGS sequence"/>
</dbReference>
<protein>
    <submittedName>
        <fullName evidence="1">Uncharacterized protein</fullName>
    </submittedName>
</protein>
<proteinExistence type="predicted"/>
<evidence type="ECO:0000313" key="1">
    <source>
        <dbReference type="EMBL" id="KXB80260.1"/>
    </source>
</evidence>
<reference evidence="1 2" key="1">
    <citation type="submission" date="2016-01" db="EMBL/GenBank/DDBJ databases">
        <authorList>
            <person name="Mitreva M."/>
            <person name="Pepin K.H."/>
            <person name="Mihindukulasuriya K.A."/>
            <person name="Fulton R."/>
            <person name="Fronick C."/>
            <person name="O'Laughlin M."/>
            <person name="Miner T."/>
            <person name="Herter B."/>
            <person name="Rosa B.A."/>
            <person name="Cordes M."/>
            <person name="Tomlinson C."/>
            <person name="Wollam A."/>
            <person name="Palsikar V.B."/>
            <person name="Mardis E.R."/>
            <person name="Wilson R.K."/>
        </authorList>
    </citation>
    <scope>NUCLEOTIDE SEQUENCE [LARGE SCALE GENOMIC DNA]</scope>
    <source>
        <strain evidence="1 2">DNF00696</strain>
    </source>
</reference>
<dbReference type="EMBL" id="LSDN01000017">
    <property type="protein sequence ID" value="KXB80260.1"/>
    <property type="molecule type" value="Genomic_DNA"/>
</dbReference>
<accession>A0AB34WYH7</accession>
<organism evidence="1 2">
    <name type="scientific">Varibaculum cambriense</name>
    <dbReference type="NCBI Taxonomy" id="184870"/>
    <lineage>
        <taxon>Bacteria</taxon>
        <taxon>Bacillati</taxon>
        <taxon>Actinomycetota</taxon>
        <taxon>Actinomycetes</taxon>
        <taxon>Actinomycetales</taxon>
        <taxon>Actinomycetaceae</taxon>
        <taxon>Varibaculum</taxon>
    </lineage>
</organism>
<comment type="caution">
    <text evidence="1">The sequence shown here is derived from an EMBL/GenBank/DDBJ whole genome shotgun (WGS) entry which is preliminary data.</text>
</comment>
<gene>
    <name evidence="1" type="ORF">HMPREF1862_01372</name>
</gene>
<sequence length="82" mass="9186">MMRESAPEADEQVLRKLATRLAQAPFSGFWCLEDHPAFARFLGPIEALSRAGVVTSCYEVLGALRVWLSFKTISELSERKKA</sequence>
<name>A0AB34WYH7_9ACTO</name>